<evidence type="ECO:0000256" key="6">
    <source>
        <dbReference type="SAM" id="MobiDB-lite"/>
    </source>
</evidence>
<dbReference type="GO" id="GO:0032049">
    <property type="term" value="P:cardiolipin biosynthetic process"/>
    <property type="evidence" value="ECO:0007669"/>
    <property type="project" value="UniProtKB-ARBA"/>
</dbReference>
<feature type="region of interest" description="Disordered" evidence="6">
    <location>
        <begin position="31"/>
        <end position="51"/>
    </location>
</feature>
<protein>
    <recommendedName>
        <fullName evidence="3">Phospholipase D</fullName>
    </recommendedName>
    <alternativeName>
        <fullName evidence="5">Choline phosphatase</fullName>
    </alternativeName>
</protein>
<dbReference type="SUPFAM" id="SSF56024">
    <property type="entry name" value="Phospholipase D/nuclease"/>
    <property type="match status" value="2"/>
</dbReference>
<dbReference type="PANTHER" id="PTHR21248:SF12">
    <property type="entry name" value="CARDIOLIPIN SYNTHASE C"/>
    <property type="match status" value="1"/>
</dbReference>
<dbReference type="InterPro" id="IPR001736">
    <property type="entry name" value="PLipase_D/transphosphatidylase"/>
</dbReference>
<comment type="subcellular location">
    <subcellularLocation>
        <location evidence="2">Secreted</location>
    </subcellularLocation>
</comment>
<dbReference type="CDD" id="cd09113">
    <property type="entry name" value="PLDc_ymdC_like_2"/>
    <property type="match status" value="1"/>
</dbReference>
<dbReference type="Pfam" id="PF13091">
    <property type="entry name" value="PLDc_2"/>
    <property type="match status" value="2"/>
</dbReference>
<dbReference type="SMART" id="SM00155">
    <property type="entry name" value="PLDc"/>
    <property type="match status" value="2"/>
</dbReference>
<evidence type="ECO:0000256" key="5">
    <source>
        <dbReference type="ARBA" id="ARBA00029594"/>
    </source>
</evidence>
<evidence type="ECO:0000256" key="4">
    <source>
        <dbReference type="ARBA" id="ARBA00022525"/>
    </source>
</evidence>
<evidence type="ECO:0000313" key="9">
    <source>
        <dbReference type="Proteomes" id="UP000465810"/>
    </source>
</evidence>
<dbReference type="Proteomes" id="UP000465810">
    <property type="component" value="Unassembled WGS sequence"/>
</dbReference>
<dbReference type="InterPro" id="IPR025202">
    <property type="entry name" value="PLD-like_dom"/>
</dbReference>
<comment type="caution">
    <text evidence="8">The sequence shown here is derived from an EMBL/GenBank/DDBJ whole genome shotgun (WGS) entry which is preliminary data.</text>
</comment>
<keyword evidence="9" id="KW-1185">Reference proteome</keyword>
<evidence type="ECO:0000256" key="2">
    <source>
        <dbReference type="ARBA" id="ARBA00004613"/>
    </source>
</evidence>
<evidence type="ECO:0000256" key="1">
    <source>
        <dbReference type="ARBA" id="ARBA00003145"/>
    </source>
</evidence>
<gene>
    <name evidence="8" type="ORF">GR702_20490</name>
</gene>
<accession>A0A7X4GK55</accession>
<dbReference type="EMBL" id="WVTD01000029">
    <property type="protein sequence ID" value="MYM00138.1"/>
    <property type="molecule type" value="Genomic_DNA"/>
</dbReference>
<evidence type="ECO:0000256" key="3">
    <source>
        <dbReference type="ARBA" id="ARBA00018392"/>
    </source>
</evidence>
<feature type="domain" description="PLD phosphodiesterase" evidence="7">
    <location>
        <begin position="170"/>
        <end position="197"/>
    </location>
</feature>
<sequence>MAGYSRWKVALAGLAGTIVVGTVVRLASHLPRRSQPPGRPLSPVEDSSLYRSTREQAAQHPGLSGVHLLSDGVDAFAARLLLARAAERTLDLQYYIWHGDRTGTLMLEAAHEAAQRGVRVRLLLDDNGITGLDHILSALNDHPNIEVRLFNPFRIRFPKAIGFVADFARLNRRMHNKSFTADGAVTIVGGRNIGDEYFSAGDGALFVDLDVLAIGPVVSDVEADFERYWVCESSYPAEQILPRVSKRQRDKLASRASVVERDPSARRYVERLRSLPLVHEVRQGTLDFEWARVEMISDDPAKVRKDMRRRDLLAGKLDGAIGEPRRELGIVSGYFVPGPRGAGELQALARSGVAVTVLTNGYGATDVALVHAGYVPWRRKLLEAGVRLFETAAQVRDAPTKKQRRQGNRLGVGSRLRATGSGSFAAMRSGASTIHAKTITVDRKRLFVGSFNFDQRSLRLNTELGFVIHSPLFAEHVSDAFATIIPDAAYALSLDRKGRLTWSPGEGLQANVETREPGMRLFDRLLIAVTSRMPIAWLL</sequence>
<dbReference type="GO" id="GO:0005576">
    <property type="term" value="C:extracellular region"/>
    <property type="evidence" value="ECO:0007669"/>
    <property type="project" value="UniProtKB-SubCell"/>
</dbReference>
<dbReference type="GO" id="GO:0030572">
    <property type="term" value="F:phosphatidyltransferase activity"/>
    <property type="evidence" value="ECO:0007669"/>
    <property type="project" value="UniProtKB-ARBA"/>
</dbReference>
<proteinExistence type="predicted"/>
<feature type="domain" description="PLD phosphodiesterase" evidence="7">
    <location>
        <begin position="430"/>
        <end position="457"/>
    </location>
</feature>
<evidence type="ECO:0000259" key="7">
    <source>
        <dbReference type="PROSITE" id="PS50035"/>
    </source>
</evidence>
<organism evidence="8 9">
    <name type="scientific">Novosphingobium silvae</name>
    <dbReference type="NCBI Taxonomy" id="2692619"/>
    <lineage>
        <taxon>Bacteria</taxon>
        <taxon>Pseudomonadati</taxon>
        <taxon>Pseudomonadota</taxon>
        <taxon>Alphaproteobacteria</taxon>
        <taxon>Sphingomonadales</taxon>
        <taxon>Sphingomonadaceae</taxon>
        <taxon>Novosphingobium</taxon>
    </lineage>
</organism>
<dbReference type="PROSITE" id="PS50035">
    <property type="entry name" value="PLD"/>
    <property type="match status" value="2"/>
</dbReference>
<keyword evidence="4" id="KW-0964">Secreted</keyword>
<dbReference type="AlphaFoldDB" id="A0A7X4GK55"/>
<name>A0A7X4GK55_9SPHN</name>
<reference evidence="8 9" key="1">
    <citation type="submission" date="2019-12" db="EMBL/GenBank/DDBJ databases">
        <authorList>
            <person name="Feng G."/>
            <person name="Zhu H."/>
        </authorList>
    </citation>
    <scope>NUCLEOTIDE SEQUENCE [LARGE SCALE GENOMIC DNA]</scope>
    <source>
        <strain evidence="8 9">FGD1</strain>
    </source>
</reference>
<dbReference type="Gene3D" id="3.30.870.10">
    <property type="entry name" value="Endonuclease Chain A"/>
    <property type="match status" value="2"/>
</dbReference>
<evidence type="ECO:0000313" key="8">
    <source>
        <dbReference type="EMBL" id="MYM00138.1"/>
    </source>
</evidence>
<dbReference type="PANTHER" id="PTHR21248">
    <property type="entry name" value="CARDIOLIPIN SYNTHASE"/>
    <property type="match status" value="1"/>
</dbReference>
<dbReference type="CDD" id="cd09111">
    <property type="entry name" value="PLDc_ymdC_like_1"/>
    <property type="match status" value="1"/>
</dbReference>
<comment type="function">
    <text evidence="1">Could be a virulence factor.</text>
</comment>